<evidence type="ECO:0000259" key="6">
    <source>
        <dbReference type="PROSITE" id="PS51352"/>
    </source>
</evidence>
<name>A0AAE0LEE9_9CHLO</name>
<evidence type="ECO:0000256" key="2">
    <source>
        <dbReference type="ARBA" id="ARBA00022729"/>
    </source>
</evidence>
<evidence type="ECO:0000256" key="5">
    <source>
        <dbReference type="SAM" id="SignalP"/>
    </source>
</evidence>
<dbReference type="Pfam" id="PF00085">
    <property type="entry name" value="Thioredoxin"/>
    <property type="match status" value="1"/>
</dbReference>
<feature type="domain" description="Thioredoxin" evidence="6">
    <location>
        <begin position="6"/>
        <end position="131"/>
    </location>
</feature>
<keyword evidence="8" id="KW-1185">Reference proteome</keyword>
<dbReference type="GO" id="GO:0003756">
    <property type="term" value="F:protein disulfide isomerase activity"/>
    <property type="evidence" value="ECO:0007669"/>
    <property type="project" value="InterPro"/>
</dbReference>
<feature type="signal peptide" evidence="5">
    <location>
        <begin position="1"/>
        <end position="21"/>
    </location>
</feature>
<dbReference type="PROSITE" id="PS51352">
    <property type="entry name" value="THIOREDOXIN_2"/>
    <property type="match status" value="1"/>
</dbReference>
<keyword evidence="3" id="KW-0677">Repeat</keyword>
<feature type="chain" id="PRO_5042183282" description="Thioredoxin domain-containing protein" evidence="5">
    <location>
        <begin position="22"/>
        <end position="138"/>
    </location>
</feature>
<evidence type="ECO:0000313" key="7">
    <source>
        <dbReference type="EMBL" id="KAK3281720.1"/>
    </source>
</evidence>
<evidence type="ECO:0000256" key="4">
    <source>
        <dbReference type="RuleBase" id="RU004208"/>
    </source>
</evidence>
<dbReference type="GO" id="GO:0005783">
    <property type="term" value="C:endoplasmic reticulum"/>
    <property type="evidence" value="ECO:0007669"/>
    <property type="project" value="TreeGrafter"/>
</dbReference>
<sequence>MNSRSIILFAALSAFSAVCQAEHANVAALSDSDYQSSIEDGKVYFVKFFAPWCGHCKRLAPTWEQLGSALSGNADIVVAKVDCTVSKDICSKAGVRGYPTLKLFHKGAEQQAYKGARDLAALKKFAEDSASSLIETTS</sequence>
<dbReference type="PRINTS" id="PR00421">
    <property type="entry name" value="THIOREDOXIN"/>
</dbReference>
<evidence type="ECO:0000313" key="8">
    <source>
        <dbReference type="Proteomes" id="UP001190700"/>
    </source>
</evidence>
<dbReference type="PANTHER" id="PTHR45672">
    <property type="entry name" value="PROTEIN DISULFIDE-ISOMERASE C17H9.14C-RELATED"/>
    <property type="match status" value="1"/>
</dbReference>
<dbReference type="Proteomes" id="UP001190700">
    <property type="component" value="Unassembled WGS sequence"/>
</dbReference>
<dbReference type="InterPro" id="IPR036249">
    <property type="entry name" value="Thioredoxin-like_sf"/>
</dbReference>
<dbReference type="InterPro" id="IPR051063">
    <property type="entry name" value="PDI"/>
</dbReference>
<dbReference type="InterPro" id="IPR005788">
    <property type="entry name" value="PDI_thioredoxin-like_dom"/>
</dbReference>
<dbReference type="InterPro" id="IPR013766">
    <property type="entry name" value="Thioredoxin_domain"/>
</dbReference>
<dbReference type="NCBIfam" id="TIGR01126">
    <property type="entry name" value="pdi_dom"/>
    <property type="match status" value="1"/>
</dbReference>
<dbReference type="AlphaFoldDB" id="A0AAE0LEE9"/>
<dbReference type="GO" id="GO:0006457">
    <property type="term" value="P:protein folding"/>
    <property type="evidence" value="ECO:0007669"/>
    <property type="project" value="TreeGrafter"/>
</dbReference>
<dbReference type="PROSITE" id="PS00194">
    <property type="entry name" value="THIOREDOXIN_1"/>
    <property type="match status" value="1"/>
</dbReference>
<accession>A0AAE0LEE9</accession>
<dbReference type="SUPFAM" id="SSF52833">
    <property type="entry name" value="Thioredoxin-like"/>
    <property type="match status" value="1"/>
</dbReference>
<dbReference type="EMBL" id="LGRX02003734">
    <property type="protein sequence ID" value="KAK3281720.1"/>
    <property type="molecule type" value="Genomic_DNA"/>
</dbReference>
<gene>
    <name evidence="7" type="ORF">CYMTET_10510</name>
</gene>
<comment type="similarity">
    <text evidence="1 4">Belongs to the protein disulfide isomerase family.</text>
</comment>
<reference evidence="7 8" key="1">
    <citation type="journal article" date="2015" name="Genome Biol. Evol.">
        <title>Comparative Genomics of a Bacterivorous Green Alga Reveals Evolutionary Causalities and Consequences of Phago-Mixotrophic Mode of Nutrition.</title>
        <authorList>
            <person name="Burns J.A."/>
            <person name="Paasch A."/>
            <person name="Narechania A."/>
            <person name="Kim E."/>
        </authorList>
    </citation>
    <scope>NUCLEOTIDE SEQUENCE [LARGE SCALE GENOMIC DNA]</scope>
    <source>
        <strain evidence="7 8">PLY_AMNH</strain>
    </source>
</reference>
<evidence type="ECO:0000256" key="3">
    <source>
        <dbReference type="ARBA" id="ARBA00022737"/>
    </source>
</evidence>
<evidence type="ECO:0000256" key="1">
    <source>
        <dbReference type="ARBA" id="ARBA00006347"/>
    </source>
</evidence>
<comment type="caution">
    <text evidence="7">The sequence shown here is derived from an EMBL/GenBank/DDBJ whole genome shotgun (WGS) entry which is preliminary data.</text>
</comment>
<dbReference type="Gene3D" id="3.40.30.10">
    <property type="entry name" value="Glutaredoxin"/>
    <property type="match status" value="1"/>
</dbReference>
<dbReference type="InterPro" id="IPR017937">
    <property type="entry name" value="Thioredoxin_CS"/>
</dbReference>
<dbReference type="PANTHER" id="PTHR45672:SF3">
    <property type="entry name" value="THIOREDOXIN DOMAIN-CONTAINING PROTEIN 5"/>
    <property type="match status" value="1"/>
</dbReference>
<organism evidence="7 8">
    <name type="scientific">Cymbomonas tetramitiformis</name>
    <dbReference type="NCBI Taxonomy" id="36881"/>
    <lineage>
        <taxon>Eukaryota</taxon>
        <taxon>Viridiplantae</taxon>
        <taxon>Chlorophyta</taxon>
        <taxon>Pyramimonadophyceae</taxon>
        <taxon>Pyramimonadales</taxon>
        <taxon>Pyramimonadaceae</taxon>
        <taxon>Cymbomonas</taxon>
    </lineage>
</organism>
<keyword evidence="2 5" id="KW-0732">Signal</keyword>
<proteinExistence type="inferred from homology"/>
<protein>
    <recommendedName>
        <fullName evidence="6">Thioredoxin domain-containing protein</fullName>
    </recommendedName>
</protein>